<name>G9FH19_9CAUD</name>
<evidence type="ECO:0000313" key="2">
    <source>
        <dbReference type="EMBL" id="AEV51930.1"/>
    </source>
</evidence>
<reference evidence="2 3" key="1">
    <citation type="submission" date="2011-06" db="EMBL/GenBank/DDBJ databases">
        <title>Two lysogenic phages can combine to generate a single lytic phage.</title>
        <authorList>
            <person name="Petrovski S."/>
        </authorList>
    </citation>
    <scope>NUCLEOTIDE SEQUENCE [LARGE SCALE GENOMIC DNA]</scope>
</reference>
<dbReference type="KEGG" id="vg:11541322"/>
<evidence type="ECO:0000313" key="3">
    <source>
        <dbReference type="Proteomes" id="UP000005427"/>
    </source>
</evidence>
<feature type="compositionally biased region" description="Basic residues" evidence="1">
    <location>
        <begin position="124"/>
        <end position="136"/>
    </location>
</feature>
<proteinExistence type="predicted"/>
<sequence>MTEIPYDKMRAILGLPDPPFDKGGFPQATWAGGKAPDYIYQLSHPLTEVEKHAIAEGFRRLGFAIQEWQLRFLEHMVEIGKAARSVAQTLESLTPTDQRPHPLHPAIPRPSAAPPMWANDPTRTKRTKHKPSRRVK</sequence>
<dbReference type="RefSeq" id="YP_005087120.1">
    <property type="nucleotide sequence ID" value="NC_016652.1"/>
</dbReference>
<keyword evidence="3" id="KW-1185">Reference proteome</keyword>
<feature type="region of interest" description="Disordered" evidence="1">
    <location>
        <begin position="90"/>
        <end position="136"/>
    </location>
</feature>
<feature type="compositionally biased region" description="Pro residues" evidence="1">
    <location>
        <begin position="103"/>
        <end position="113"/>
    </location>
</feature>
<organism evidence="2 3">
    <name type="scientific">Rhodococcus phage REQ2</name>
    <dbReference type="NCBI Taxonomy" id="1109713"/>
    <lineage>
        <taxon>Viruses</taxon>
        <taxon>Duplodnaviria</taxon>
        <taxon>Heunggongvirae</taxon>
        <taxon>Uroviricota</taxon>
        <taxon>Caudoviricetes</taxon>
        <taxon>Caudoviricetes incertae sedis</taxon>
        <taxon>Melbournevirus</taxon>
        <taxon>Melbournevirus REQ2</taxon>
    </lineage>
</organism>
<evidence type="ECO:0000256" key="1">
    <source>
        <dbReference type="SAM" id="MobiDB-lite"/>
    </source>
</evidence>
<dbReference type="Proteomes" id="UP000005427">
    <property type="component" value="Segment"/>
</dbReference>
<dbReference type="EMBL" id="JN116823">
    <property type="protein sequence ID" value="AEV51930.1"/>
    <property type="molecule type" value="Genomic_DNA"/>
</dbReference>
<dbReference type="GeneID" id="11541322"/>
<protein>
    <submittedName>
        <fullName evidence="2">Uncharacterized protein</fullName>
    </submittedName>
</protein>
<accession>G9FH19</accession>